<dbReference type="PANTHER" id="PTHR44229">
    <property type="entry name" value="15-HYDROXYPROSTAGLANDIN DEHYDROGENASE [NAD(+)]"/>
    <property type="match status" value="1"/>
</dbReference>
<sequence length="191" mass="19926">MAAWTMRAFPSRVIGSIQFGPGEIERAPEPWTLNGDLLGTLYFARIAAVFLRQDASREADRSLVLVSSIAGFTGSPGLPLYSASKHGVLGLMCALRTSLPDTHKISVSAVCPWTSAKGMEDEIAGLAAWGRRATRKTIYVEGGRPGLGCRGGVRSDPGAAECQLDGGSAAAAVSSRVGGIGLFKPMDEDGS</sequence>
<dbReference type="AlphaFoldDB" id="A0A1L9SE07"/>
<dbReference type="InterPro" id="IPR036291">
    <property type="entry name" value="NAD(P)-bd_dom_sf"/>
</dbReference>
<reference evidence="5" key="1">
    <citation type="journal article" date="2017" name="Genome Biol.">
        <title>Comparative genomics reveals high biological diversity and specific adaptations in the industrially and medically important fungal genus Aspergillus.</title>
        <authorList>
            <person name="de Vries R.P."/>
            <person name="Riley R."/>
            <person name="Wiebenga A."/>
            <person name="Aguilar-Osorio G."/>
            <person name="Amillis S."/>
            <person name="Uchima C.A."/>
            <person name="Anderluh G."/>
            <person name="Asadollahi M."/>
            <person name="Askin M."/>
            <person name="Barry K."/>
            <person name="Battaglia E."/>
            <person name="Bayram O."/>
            <person name="Benocci T."/>
            <person name="Braus-Stromeyer S.A."/>
            <person name="Caldana C."/>
            <person name="Canovas D."/>
            <person name="Cerqueira G.C."/>
            <person name="Chen F."/>
            <person name="Chen W."/>
            <person name="Choi C."/>
            <person name="Clum A."/>
            <person name="Dos Santos R.A."/>
            <person name="Damasio A.R."/>
            <person name="Diallinas G."/>
            <person name="Emri T."/>
            <person name="Fekete E."/>
            <person name="Flipphi M."/>
            <person name="Freyberg S."/>
            <person name="Gallo A."/>
            <person name="Gournas C."/>
            <person name="Habgood R."/>
            <person name="Hainaut M."/>
            <person name="Harispe M.L."/>
            <person name="Henrissat B."/>
            <person name="Hilden K.S."/>
            <person name="Hope R."/>
            <person name="Hossain A."/>
            <person name="Karabika E."/>
            <person name="Karaffa L."/>
            <person name="Karanyi Z."/>
            <person name="Krasevec N."/>
            <person name="Kuo A."/>
            <person name="Kusch H."/>
            <person name="LaButti K."/>
            <person name="Lagendijk E.L."/>
            <person name="Lapidus A."/>
            <person name="Levasseur A."/>
            <person name="Lindquist E."/>
            <person name="Lipzen A."/>
            <person name="Logrieco A.F."/>
            <person name="MacCabe A."/>
            <person name="Maekelae M.R."/>
            <person name="Malavazi I."/>
            <person name="Melin P."/>
            <person name="Meyer V."/>
            <person name="Mielnichuk N."/>
            <person name="Miskei M."/>
            <person name="Molnar A.P."/>
            <person name="Mule G."/>
            <person name="Ngan C.Y."/>
            <person name="Orejas M."/>
            <person name="Orosz E."/>
            <person name="Ouedraogo J.P."/>
            <person name="Overkamp K.M."/>
            <person name="Park H.-S."/>
            <person name="Perrone G."/>
            <person name="Piumi F."/>
            <person name="Punt P.J."/>
            <person name="Ram A.F."/>
            <person name="Ramon A."/>
            <person name="Rauscher S."/>
            <person name="Record E."/>
            <person name="Riano-Pachon D.M."/>
            <person name="Robert V."/>
            <person name="Roehrig J."/>
            <person name="Ruller R."/>
            <person name="Salamov A."/>
            <person name="Salih N.S."/>
            <person name="Samson R.A."/>
            <person name="Sandor E."/>
            <person name="Sanguinetti M."/>
            <person name="Schuetze T."/>
            <person name="Sepcic K."/>
            <person name="Shelest E."/>
            <person name="Sherlock G."/>
            <person name="Sophianopoulou V."/>
            <person name="Squina F.M."/>
            <person name="Sun H."/>
            <person name="Susca A."/>
            <person name="Todd R.B."/>
            <person name="Tsang A."/>
            <person name="Unkles S.E."/>
            <person name="van de Wiele N."/>
            <person name="van Rossen-Uffink D."/>
            <person name="Oliveira J.V."/>
            <person name="Vesth T.C."/>
            <person name="Visser J."/>
            <person name="Yu J.-H."/>
            <person name="Zhou M."/>
            <person name="Andersen M.R."/>
            <person name="Archer D.B."/>
            <person name="Baker S.E."/>
            <person name="Benoit I."/>
            <person name="Brakhage A.A."/>
            <person name="Braus G.H."/>
            <person name="Fischer R."/>
            <person name="Frisvad J.C."/>
            <person name="Goldman G.H."/>
            <person name="Houbraken J."/>
            <person name="Oakley B."/>
            <person name="Pocsi I."/>
            <person name="Scazzocchio C."/>
            <person name="Seiboth B."/>
            <person name="vanKuyk P.A."/>
            <person name="Wortman J."/>
            <person name="Dyer P.S."/>
            <person name="Grigoriev I.V."/>
        </authorList>
    </citation>
    <scope>NUCLEOTIDE SEQUENCE [LARGE SCALE GENOMIC DNA]</scope>
    <source>
        <strain evidence="5">CBS 506.65</strain>
    </source>
</reference>
<dbReference type="Pfam" id="PF00106">
    <property type="entry name" value="adh_short"/>
    <property type="match status" value="1"/>
</dbReference>
<dbReference type="GeneID" id="34613512"/>
<dbReference type="VEuPathDB" id="FungiDB:ASPZODRAFT_17540"/>
<dbReference type="Proteomes" id="UP000184188">
    <property type="component" value="Unassembled WGS sequence"/>
</dbReference>
<dbReference type="STRING" id="1073090.A0A1L9SE07"/>
<dbReference type="Gene3D" id="3.40.50.720">
    <property type="entry name" value="NAD(P)-binding Rossmann-like Domain"/>
    <property type="match status" value="1"/>
</dbReference>
<dbReference type="RefSeq" id="XP_022579834.1">
    <property type="nucleotide sequence ID" value="XM_022727048.1"/>
</dbReference>
<dbReference type="InterPro" id="IPR020904">
    <property type="entry name" value="Sc_DH/Rdtase_CS"/>
</dbReference>
<keyword evidence="2" id="KW-0521">NADP</keyword>
<evidence type="ECO:0008006" key="6">
    <source>
        <dbReference type="Google" id="ProtNLM"/>
    </source>
</evidence>
<dbReference type="GO" id="GO:0016616">
    <property type="term" value="F:oxidoreductase activity, acting on the CH-OH group of donors, NAD or NADP as acceptor"/>
    <property type="evidence" value="ECO:0007669"/>
    <property type="project" value="TreeGrafter"/>
</dbReference>
<name>A0A1L9SE07_9EURO</name>
<evidence type="ECO:0000256" key="1">
    <source>
        <dbReference type="ARBA" id="ARBA00006484"/>
    </source>
</evidence>
<dbReference type="GO" id="GO:0005737">
    <property type="term" value="C:cytoplasm"/>
    <property type="evidence" value="ECO:0007669"/>
    <property type="project" value="TreeGrafter"/>
</dbReference>
<evidence type="ECO:0000313" key="5">
    <source>
        <dbReference type="Proteomes" id="UP000184188"/>
    </source>
</evidence>
<protein>
    <recommendedName>
        <fullName evidence="6">Ketoreductase (KR) domain-containing protein</fullName>
    </recommendedName>
</protein>
<evidence type="ECO:0000313" key="4">
    <source>
        <dbReference type="EMBL" id="OJJ45324.1"/>
    </source>
</evidence>
<gene>
    <name evidence="4" type="ORF">ASPZODRAFT_17540</name>
</gene>
<dbReference type="PANTHER" id="PTHR44229:SF4">
    <property type="entry name" value="15-HYDROXYPROSTAGLANDIN DEHYDROGENASE [NAD(+)]"/>
    <property type="match status" value="1"/>
</dbReference>
<evidence type="ECO:0000256" key="3">
    <source>
        <dbReference type="ARBA" id="ARBA00023002"/>
    </source>
</evidence>
<comment type="similarity">
    <text evidence="1">Belongs to the short-chain dehydrogenases/reductases (SDR) family.</text>
</comment>
<keyword evidence="3" id="KW-0560">Oxidoreductase</keyword>
<evidence type="ECO:0000256" key="2">
    <source>
        <dbReference type="ARBA" id="ARBA00022857"/>
    </source>
</evidence>
<dbReference type="SUPFAM" id="SSF51735">
    <property type="entry name" value="NAD(P)-binding Rossmann-fold domains"/>
    <property type="match status" value="1"/>
</dbReference>
<proteinExistence type="inferred from homology"/>
<dbReference type="PROSITE" id="PS00061">
    <property type="entry name" value="ADH_SHORT"/>
    <property type="match status" value="1"/>
</dbReference>
<keyword evidence="5" id="KW-1185">Reference proteome</keyword>
<dbReference type="OrthoDB" id="37659at2759"/>
<organism evidence="4 5">
    <name type="scientific">Penicilliopsis zonata CBS 506.65</name>
    <dbReference type="NCBI Taxonomy" id="1073090"/>
    <lineage>
        <taxon>Eukaryota</taxon>
        <taxon>Fungi</taxon>
        <taxon>Dikarya</taxon>
        <taxon>Ascomycota</taxon>
        <taxon>Pezizomycotina</taxon>
        <taxon>Eurotiomycetes</taxon>
        <taxon>Eurotiomycetidae</taxon>
        <taxon>Eurotiales</taxon>
        <taxon>Aspergillaceae</taxon>
        <taxon>Penicilliopsis</taxon>
    </lineage>
</organism>
<dbReference type="InterPro" id="IPR002347">
    <property type="entry name" value="SDR_fam"/>
</dbReference>
<accession>A0A1L9SE07</accession>
<dbReference type="EMBL" id="KV878345">
    <property type="protein sequence ID" value="OJJ45324.1"/>
    <property type="molecule type" value="Genomic_DNA"/>
</dbReference>